<comment type="caution">
    <text evidence="1">The sequence shown here is derived from an EMBL/GenBank/DDBJ whole genome shotgun (WGS) entry which is preliminary data.</text>
</comment>
<reference evidence="1" key="1">
    <citation type="submission" date="2019-08" db="EMBL/GenBank/DDBJ databases">
        <authorList>
            <person name="Kucharzyk K."/>
            <person name="Murdoch R.W."/>
            <person name="Higgins S."/>
            <person name="Loffler F."/>
        </authorList>
    </citation>
    <scope>NUCLEOTIDE SEQUENCE</scope>
</reference>
<gene>
    <name evidence="1" type="ORF">SDC9_132133</name>
</gene>
<sequence length="103" mass="11071">MIHAAVVLGGSPLDFHTVFKCAHFRRILFGAFGHGIIELVNGPVVGCLNFFALSLRNTVRYALADRMACDRGPGDAVNLAALGVHDLLNQLVRSRLADVLCLA</sequence>
<organism evidence="1">
    <name type="scientific">bioreactor metagenome</name>
    <dbReference type="NCBI Taxonomy" id="1076179"/>
    <lineage>
        <taxon>unclassified sequences</taxon>
        <taxon>metagenomes</taxon>
        <taxon>ecological metagenomes</taxon>
    </lineage>
</organism>
<name>A0A645D6Q6_9ZZZZ</name>
<accession>A0A645D6Q6</accession>
<dbReference type="EMBL" id="VSSQ01033459">
    <property type="protein sequence ID" value="MPM85056.1"/>
    <property type="molecule type" value="Genomic_DNA"/>
</dbReference>
<protein>
    <submittedName>
        <fullName evidence="1">Uncharacterized protein</fullName>
    </submittedName>
</protein>
<evidence type="ECO:0000313" key="1">
    <source>
        <dbReference type="EMBL" id="MPM85056.1"/>
    </source>
</evidence>
<dbReference type="AlphaFoldDB" id="A0A645D6Q6"/>
<proteinExistence type="predicted"/>